<comment type="subcellular location">
    <subcellularLocation>
        <location evidence="1">Nucleus</location>
    </subcellularLocation>
</comment>
<dbReference type="InterPro" id="IPR019775">
    <property type="entry name" value="WD40_repeat_CS"/>
</dbReference>
<dbReference type="InterPro" id="IPR015943">
    <property type="entry name" value="WD40/YVTN_repeat-like_dom_sf"/>
</dbReference>
<dbReference type="PROSITE" id="PS00678">
    <property type="entry name" value="WD_REPEATS_1"/>
    <property type="match status" value="2"/>
</dbReference>
<organism evidence="8 9">
    <name type="scientific">Lineolata rhizophorae</name>
    <dbReference type="NCBI Taxonomy" id="578093"/>
    <lineage>
        <taxon>Eukaryota</taxon>
        <taxon>Fungi</taxon>
        <taxon>Dikarya</taxon>
        <taxon>Ascomycota</taxon>
        <taxon>Pezizomycotina</taxon>
        <taxon>Dothideomycetes</taxon>
        <taxon>Dothideomycetes incertae sedis</taxon>
        <taxon>Lineolatales</taxon>
        <taxon>Lineolataceae</taxon>
        <taxon>Lineolata</taxon>
    </lineage>
</organism>
<keyword evidence="9" id="KW-1185">Reference proteome</keyword>
<evidence type="ECO:0000313" key="8">
    <source>
        <dbReference type="EMBL" id="KAF2455652.1"/>
    </source>
</evidence>
<dbReference type="SUPFAM" id="SSF50978">
    <property type="entry name" value="WD40 repeat-like"/>
    <property type="match status" value="1"/>
</dbReference>
<dbReference type="SMART" id="SM00320">
    <property type="entry name" value="WD40"/>
    <property type="match status" value="6"/>
</dbReference>
<feature type="domain" description="Histone-binding protein RBBP4-like N-terminal" evidence="7">
    <location>
        <begin position="27"/>
        <end position="97"/>
    </location>
</feature>
<accession>A0A6A6NW14</accession>
<evidence type="ECO:0000256" key="6">
    <source>
        <dbReference type="PROSITE-ProRule" id="PRU00221"/>
    </source>
</evidence>
<evidence type="ECO:0000256" key="5">
    <source>
        <dbReference type="ARBA" id="ARBA00023242"/>
    </source>
</evidence>
<dbReference type="InterPro" id="IPR020472">
    <property type="entry name" value="WD40_PAC1"/>
</dbReference>
<dbReference type="Pfam" id="PF00400">
    <property type="entry name" value="WD40"/>
    <property type="match status" value="3"/>
</dbReference>
<gene>
    <name evidence="8" type="ORF">BDY21DRAFT_386980</name>
</gene>
<dbReference type="PROSITE" id="PS50082">
    <property type="entry name" value="WD_REPEATS_2"/>
    <property type="match status" value="3"/>
</dbReference>
<feature type="repeat" description="WD" evidence="6">
    <location>
        <begin position="280"/>
        <end position="315"/>
    </location>
</feature>
<feature type="repeat" description="WD" evidence="6">
    <location>
        <begin position="324"/>
        <end position="357"/>
    </location>
</feature>
<dbReference type="PROSITE" id="PS50294">
    <property type="entry name" value="WD_REPEATS_REGION"/>
    <property type="match status" value="3"/>
</dbReference>
<dbReference type="Gene3D" id="2.130.10.10">
    <property type="entry name" value="YVTN repeat-like/Quinoprotein amine dehydrogenase"/>
    <property type="match status" value="1"/>
</dbReference>
<dbReference type="Proteomes" id="UP000799766">
    <property type="component" value="Unassembled WGS sequence"/>
</dbReference>
<dbReference type="Pfam" id="PF12265">
    <property type="entry name" value="CAF1C_H4-bd"/>
    <property type="match status" value="1"/>
</dbReference>
<dbReference type="EMBL" id="MU001686">
    <property type="protein sequence ID" value="KAF2455652.1"/>
    <property type="molecule type" value="Genomic_DNA"/>
</dbReference>
<dbReference type="InterPro" id="IPR050459">
    <property type="entry name" value="WD_repeat_RBAP46/RBAP48/MSI1"/>
</dbReference>
<dbReference type="GO" id="GO:0005634">
    <property type="term" value="C:nucleus"/>
    <property type="evidence" value="ECO:0007669"/>
    <property type="project" value="UniProtKB-SubCell"/>
</dbReference>
<evidence type="ECO:0000256" key="3">
    <source>
        <dbReference type="ARBA" id="ARBA00022737"/>
    </source>
</evidence>
<dbReference type="OrthoDB" id="427795at2759"/>
<evidence type="ECO:0000256" key="2">
    <source>
        <dbReference type="ARBA" id="ARBA00022574"/>
    </source>
</evidence>
<dbReference type="InterPro" id="IPR001680">
    <property type="entry name" value="WD40_rpt"/>
</dbReference>
<dbReference type="PANTHER" id="PTHR22850">
    <property type="entry name" value="WD40 REPEAT FAMILY"/>
    <property type="match status" value="1"/>
</dbReference>
<reference evidence="8" key="1">
    <citation type="journal article" date="2020" name="Stud. Mycol.">
        <title>101 Dothideomycetes genomes: a test case for predicting lifestyles and emergence of pathogens.</title>
        <authorList>
            <person name="Haridas S."/>
            <person name="Albert R."/>
            <person name="Binder M."/>
            <person name="Bloem J."/>
            <person name="Labutti K."/>
            <person name="Salamov A."/>
            <person name="Andreopoulos B."/>
            <person name="Baker S."/>
            <person name="Barry K."/>
            <person name="Bills G."/>
            <person name="Bluhm B."/>
            <person name="Cannon C."/>
            <person name="Castanera R."/>
            <person name="Culley D."/>
            <person name="Daum C."/>
            <person name="Ezra D."/>
            <person name="Gonzalez J."/>
            <person name="Henrissat B."/>
            <person name="Kuo A."/>
            <person name="Liang C."/>
            <person name="Lipzen A."/>
            <person name="Lutzoni F."/>
            <person name="Magnuson J."/>
            <person name="Mondo S."/>
            <person name="Nolan M."/>
            <person name="Ohm R."/>
            <person name="Pangilinan J."/>
            <person name="Park H.-J."/>
            <person name="Ramirez L."/>
            <person name="Alfaro M."/>
            <person name="Sun H."/>
            <person name="Tritt A."/>
            <person name="Yoshinaga Y."/>
            <person name="Zwiers L.-H."/>
            <person name="Turgeon B."/>
            <person name="Goodwin S."/>
            <person name="Spatafora J."/>
            <person name="Crous P."/>
            <person name="Grigoriev I."/>
        </authorList>
    </citation>
    <scope>NUCLEOTIDE SEQUENCE</scope>
    <source>
        <strain evidence="8">ATCC 16933</strain>
    </source>
</reference>
<dbReference type="GO" id="GO:0006325">
    <property type="term" value="P:chromatin organization"/>
    <property type="evidence" value="ECO:0007669"/>
    <property type="project" value="UniProtKB-KW"/>
</dbReference>
<name>A0A6A6NW14_9PEZI</name>
<keyword evidence="3" id="KW-0677">Repeat</keyword>
<sequence length="434" mass="49758">MEDVMSDHLDTAQDAEDEHMEQKIVNEEYKIWKKNSVFLYDLLYSRALEWPTLTIQWLPDKKEIPGTEMSQHRVLFGTITTGQAQNYIQIASIEMPNPANPDPKEYDDQQAEIGGHGNAKKPYTFNVIQKINHPGDINKARYQPQNPNLIATFSSNGNVYVFDRTKHTSQPKPDGEVQFELELAGHQMEGYGLDWSPFHEGQLATSSEDKTVRLWDIKDGFTKGNKHVTPKATYNKHAAFVNDVRHHPVHDMWIGTVSDDLTFQVIDTRNSPKEPAVFNRRAHNDALNCLAWHPKWDTLVATGSADKTVALWDLRMLKHKLHSFEAHTDSVVSVEWHPQDSTILASSSYDRRIIMWDTSKCGEEQTEEDMEEGPPEMIFMHGGFTNRVSDFNWNKNDPWVMLAAAEDNQLQIFRPARSIVEAPKRTPQISEVHE</sequence>
<protein>
    <submittedName>
        <fullName evidence="8">WD40-repeat-containing domain protein</fullName>
    </submittedName>
</protein>
<dbReference type="InterPro" id="IPR022052">
    <property type="entry name" value="Histone-bd_RBBP4-like_N"/>
</dbReference>
<keyword evidence="4" id="KW-0156">Chromatin regulator</keyword>
<keyword evidence="2 6" id="KW-0853">WD repeat</keyword>
<feature type="repeat" description="WD" evidence="6">
    <location>
        <begin position="183"/>
        <end position="220"/>
    </location>
</feature>
<dbReference type="PRINTS" id="PR00320">
    <property type="entry name" value="GPROTEINBRPT"/>
</dbReference>
<keyword evidence="5" id="KW-0539">Nucleus</keyword>
<evidence type="ECO:0000313" key="9">
    <source>
        <dbReference type="Proteomes" id="UP000799766"/>
    </source>
</evidence>
<dbReference type="AlphaFoldDB" id="A0A6A6NW14"/>
<dbReference type="InterPro" id="IPR036322">
    <property type="entry name" value="WD40_repeat_dom_sf"/>
</dbReference>
<proteinExistence type="predicted"/>
<evidence type="ECO:0000256" key="4">
    <source>
        <dbReference type="ARBA" id="ARBA00022853"/>
    </source>
</evidence>
<evidence type="ECO:0000259" key="7">
    <source>
        <dbReference type="Pfam" id="PF12265"/>
    </source>
</evidence>
<evidence type="ECO:0000256" key="1">
    <source>
        <dbReference type="ARBA" id="ARBA00004123"/>
    </source>
</evidence>